<keyword evidence="4" id="KW-0346">Stress response</keyword>
<dbReference type="InterPro" id="IPR031107">
    <property type="entry name" value="Small_HSP"/>
</dbReference>
<reference evidence="4 5" key="1">
    <citation type="submission" date="2012-06" db="EMBL/GenBank/DDBJ databases">
        <title>Complete sequence of Thiocystis violascens DSM 198.</title>
        <authorList>
            <consortium name="US DOE Joint Genome Institute"/>
            <person name="Lucas S."/>
            <person name="Han J."/>
            <person name="Lapidus A."/>
            <person name="Cheng J.-F."/>
            <person name="Goodwin L."/>
            <person name="Pitluck S."/>
            <person name="Peters L."/>
            <person name="Ovchinnikova G."/>
            <person name="Teshima H."/>
            <person name="Detter J.C."/>
            <person name="Han C."/>
            <person name="Tapia R."/>
            <person name="Land M."/>
            <person name="Hauser L."/>
            <person name="Kyrpides N."/>
            <person name="Ivanova N."/>
            <person name="Pagani I."/>
            <person name="Vogl K."/>
            <person name="Liu Z."/>
            <person name="Frigaard N.-U."/>
            <person name="Bryant D."/>
            <person name="Woyke T."/>
        </authorList>
    </citation>
    <scope>NUCLEOTIDE SEQUENCE [LARGE SCALE GENOMIC DNA]</scope>
    <source>
        <strain evidence="5">ATCC 17096 / DSM 198 / 6111</strain>
    </source>
</reference>
<organism evidence="4 5">
    <name type="scientific">Thiocystis violascens (strain ATCC 17096 / DSM 198 / 6111)</name>
    <name type="common">Chromatium violascens</name>
    <dbReference type="NCBI Taxonomy" id="765911"/>
    <lineage>
        <taxon>Bacteria</taxon>
        <taxon>Pseudomonadati</taxon>
        <taxon>Pseudomonadota</taxon>
        <taxon>Gammaproteobacteria</taxon>
        <taxon>Chromatiales</taxon>
        <taxon>Chromatiaceae</taxon>
        <taxon>Thiocystis</taxon>
    </lineage>
</organism>
<name>I3Y6U9_THIV6</name>
<dbReference type="CDD" id="cd06464">
    <property type="entry name" value="ACD_sHsps-like"/>
    <property type="match status" value="1"/>
</dbReference>
<dbReference type="PANTHER" id="PTHR11527">
    <property type="entry name" value="HEAT-SHOCK PROTEIN 20 FAMILY MEMBER"/>
    <property type="match status" value="1"/>
</dbReference>
<dbReference type="eggNOG" id="COG0071">
    <property type="taxonomic scope" value="Bacteria"/>
</dbReference>
<dbReference type="InterPro" id="IPR008978">
    <property type="entry name" value="HSP20-like_chaperone"/>
</dbReference>
<evidence type="ECO:0000259" key="3">
    <source>
        <dbReference type="PROSITE" id="PS01031"/>
    </source>
</evidence>
<evidence type="ECO:0000256" key="1">
    <source>
        <dbReference type="PROSITE-ProRule" id="PRU00285"/>
    </source>
</evidence>
<dbReference type="OrthoDB" id="9792695at2"/>
<proteinExistence type="inferred from homology"/>
<feature type="domain" description="SHSP" evidence="3">
    <location>
        <begin position="38"/>
        <end position="147"/>
    </location>
</feature>
<comment type="similarity">
    <text evidence="1 2">Belongs to the small heat shock protein (HSP20) family.</text>
</comment>
<sequence length="147" mass="16614">MFGSLTNFEGGLFDDLRRMQREIDEVFTPRAWPAAIRSVARGAYPPINIGATPKSVDVYLFAAGIDPKTLEISLQQNLLTVAGERKVTAPEQVEHYRQERFSGSFRRVITLPEDVDPDKTDARYAEGVLHVSIQRREASQPRQIEVK</sequence>
<dbReference type="STRING" id="765911.Thivi_0663"/>
<accession>I3Y6U9</accession>
<evidence type="ECO:0000256" key="2">
    <source>
        <dbReference type="RuleBase" id="RU003616"/>
    </source>
</evidence>
<protein>
    <submittedName>
        <fullName evidence="4">Molecular chaperone (Small heat shock protein)</fullName>
    </submittedName>
</protein>
<dbReference type="InterPro" id="IPR002068">
    <property type="entry name" value="A-crystallin/Hsp20_dom"/>
</dbReference>
<evidence type="ECO:0000313" key="4">
    <source>
        <dbReference type="EMBL" id="AFL72717.1"/>
    </source>
</evidence>
<dbReference type="PROSITE" id="PS01031">
    <property type="entry name" value="SHSP"/>
    <property type="match status" value="1"/>
</dbReference>
<dbReference type="AlphaFoldDB" id="I3Y6U9"/>
<dbReference type="HOGENOM" id="CLU_046737_12_1_6"/>
<keyword evidence="5" id="KW-1185">Reference proteome</keyword>
<dbReference type="Gene3D" id="2.60.40.790">
    <property type="match status" value="1"/>
</dbReference>
<dbReference type="Proteomes" id="UP000006062">
    <property type="component" value="Chromosome"/>
</dbReference>
<dbReference type="KEGG" id="tvi:Thivi_0663"/>
<dbReference type="Pfam" id="PF00011">
    <property type="entry name" value="HSP20"/>
    <property type="match status" value="1"/>
</dbReference>
<dbReference type="SUPFAM" id="SSF49764">
    <property type="entry name" value="HSP20-like chaperones"/>
    <property type="match status" value="1"/>
</dbReference>
<dbReference type="EMBL" id="CP003154">
    <property type="protein sequence ID" value="AFL72717.1"/>
    <property type="molecule type" value="Genomic_DNA"/>
</dbReference>
<evidence type="ECO:0000313" key="5">
    <source>
        <dbReference type="Proteomes" id="UP000006062"/>
    </source>
</evidence>
<gene>
    <name evidence="4" type="ordered locus">Thivi_0663</name>
</gene>